<gene>
    <name evidence="2" type="ORF">Amon01_000691000</name>
</gene>
<feature type="region of interest" description="Disordered" evidence="1">
    <location>
        <begin position="222"/>
        <end position="242"/>
    </location>
</feature>
<dbReference type="InterPro" id="IPR052007">
    <property type="entry name" value="Bud4"/>
</dbReference>
<feature type="region of interest" description="Disordered" evidence="1">
    <location>
        <begin position="465"/>
        <end position="498"/>
    </location>
</feature>
<dbReference type="PANTHER" id="PTHR36100:SF1">
    <property type="entry name" value="BUD SITE SELECTION PROTEIN 4"/>
    <property type="match status" value="1"/>
</dbReference>
<comment type="caution">
    <text evidence="2">The sequence shown here is derived from an EMBL/GenBank/DDBJ whole genome shotgun (WGS) entry which is preliminary data.</text>
</comment>
<keyword evidence="3" id="KW-1185">Reference proteome</keyword>
<organism evidence="2 3">
    <name type="scientific">Ambrosiozyma monospora</name>
    <name type="common">Yeast</name>
    <name type="synonym">Endomycopsis monosporus</name>
    <dbReference type="NCBI Taxonomy" id="43982"/>
    <lineage>
        <taxon>Eukaryota</taxon>
        <taxon>Fungi</taxon>
        <taxon>Dikarya</taxon>
        <taxon>Ascomycota</taxon>
        <taxon>Saccharomycotina</taxon>
        <taxon>Pichiomycetes</taxon>
        <taxon>Pichiales</taxon>
        <taxon>Pichiaceae</taxon>
        <taxon>Ambrosiozyma</taxon>
    </lineage>
</organism>
<dbReference type="Proteomes" id="UP001165063">
    <property type="component" value="Unassembled WGS sequence"/>
</dbReference>
<name>A0A9W7DI61_AMBMO</name>
<protein>
    <submittedName>
        <fullName evidence="2">Unnamed protein product</fullName>
    </submittedName>
</protein>
<dbReference type="EMBL" id="BSXU01004707">
    <property type="protein sequence ID" value="GMG46824.1"/>
    <property type="molecule type" value="Genomic_DNA"/>
</dbReference>
<dbReference type="GO" id="GO:0000142">
    <property type="term" value="C:cellular bud neck contractile ring"/>
    <property type="evidence" value="ECO:0007669"/>
    <property type="project" value="TreeGrafter"/>
</dbReference>
<dbReference type="PANTHER" id="PTHR36100">
    <property type="entry name" value="BUD SITE SELECTION PROTEIN 4"/>
    <property type="match status" value="1"/>
</dbReference>
<reference evidence="2" key="1">
    <citation type="submission" date="2023-04" db="EMBL/GenBank/DDBJ databases">
        <title>Ambrosiozyma monospora NBRC 1965.</title>
        <authorList>
            <person name="Ichikawa N."/>
            <person name="Sato H."/>
            <person name="Tonouchi N."/>
        </authorList>
    </citation>
    <scope>NUCLEOTIDE SEQUENCE</scope>
    <source>
        <strain evidence="2">NBRC 1965</strain>
    </source>
</reference>
<evidence type="ECO:0000313" key="2">
    <source>
        <dbReference type="EMBL" id="GMG46824.1"/>
    </source>
</evidence>
<dbReference type="GO" id="GO:0007120">
    <property type="term" value="P:axial cellular bud site selection"/>
    <property type="evidence" value="ECO:0007669"/>
    <property type="project" value="TreeGrafter"/>
</dbReference>
<dbReference type="AlphaFoldDB" id="A0A9W7DI61"/>
<accession>A0A9W7DI61</accession>
<evidence type="ECO:0000313" key="3">
    <source>
        <dbReference type="Proteomes" id="UP001165063"/>
    </source>
</evidence>
<dbReference type="GO" id="GO:0097271">
    <property type="term" value="P:protein localization to bud neck"/>
    <property type="evidence" value="ECO:0007669"/>
    <property type="project" value="TreeGrafter"/>
</dbReference>
<evidence type="ECO:0000256" key="1">
    <source>
        <dbReference type="SAM" id="MobiDB-lite"/>
    </source>
</evidence>
<proteinExistence type="predicted"/>
<sequence length="746" mass="83370">MFVLELTDFDDDLYSLSSHSLDARSILTKSIKKNGRVSSESSDKDDILAIWQTQPVYSKLPKTRRPEKQFQSICDPVKKFVYKPSDSKPMQVRVVSSERIVSGQSQKSQSSLSSTCGLNRNYGSIIYRNPSATYRLPSAESRAAGRGVIPSFSENNNSVIITPMLKNQTSESGPIFERIGDELGEDGRTEEVEAEEGDESVNPFLGAKKPVAISTAASEISEAEQSVEHASQTKPSSSLDKAVAQRNVSNVSQSSNSDSLTQMLENSINLSIGELSNDESFLQELKHWDADHHKHKTETSLTESHNDQLTHLWRTGTITSMKKFDDAASKAKKPQMTASEMEEYMKHKRMTSDDFQIKAANGQFEINRFSPTGHMPQKGLMVELSPNNETLPPPSINAEYENETDSVIIPDLGIPSGIEAINSTLENFSVYEDSQLQIPITNNILGADSKTEDDEYGKVRALSDLDSKGNASGAEDKVHTSSTAILEEQTTDDDATEKAGLLSASSTASDLKPKVKLIDGEQGRLFFRFMGLKELFLPEIQYRNPKFQIVLDNGLHRLTTDFMPIDSSYVPINKEFELIVGEQLDLIVTLKLSCDKLRDRTVQVREKKKVKSKNPFARCFGIKETYITTKYVNKPPEFDPLSHLLANDGSFAKFHINFDDFKNDICCVSKMFKINGLNEWKVYKDVGSDEMLRANPYKICAIDFKMMFIPRSSQYEILPISIKNATEQINQIGDVSNLSTEDYDEG</sequence>
<dbReference type="OrthoDB" id="3991520at2759"/>
<dbReference type="GO" id="GO:0005525">
    <property type="term" value="F:GTP binding"/>
    <property type="evidence" value="ECO:0007669"/>
    <property type="project" value="TreeGrafter"/>
</dbReference>
<feature type="compositionally biased region" description="Polar residues" evidence="1">
    <location>
        <begin position="229"/>
        <end position="239"/>
    </location>
</feature>